<accession>J0WUH6</accession>
<keyword evidence="3" id="KW-1185">Reference proteome</keyword>
<gene>
    <name evidence="2" type="ORF">AURDEDRAFT_129427</name>
</gene>
<evidence type="ECO:0000256" key="1">
    <source>
        <dbReference type="SAM" id="Phobius"/>
    </source>
</evidence>
<dbReference type="Proteomes" id="UP000006514">
    <property type="component" value="Unassembled WGS sequence"/>
</dbReference>
<feature type="transmembrane region" description="Helical" evidence="1">
    <location>
        <begin position="312"/>
        <end position="331"/>
    </location>
</feature>
<name>J0WUH6_AURST</name>
<proteinExistence type="predicted"/>
<evidence type="ECO:0000313" key="2">
    <source>
        <dbReference type="EMBL" id="EJD37558.1"/>
    </source>
</evidence>
<feature type="transmembrane region" description="Helical" evidence="1">
    <location>
        <begin position="137"/>
        <end position="158"/>
    </location>
</feature>
<keyword evidence="1" id="KW-0472">Membrane</keyword>
<feature type="transmembrane region" description="Helical" evidence="1">
    <location>
        <begin position="270"/>
        <end position="292"/>
    </location>
</feature>
<dbReference type="AlphaFoldDB" id="J0WUH6"/>
<dbReference type="KEGG" id="adl:AURDEDRAFT_129427"/>
<dbReference type="OrthoDB" id="3197626at2759"/>
<keyword evidence="1" id="KW-1133">Transmembrane helix</keyword>
<organism evidence="2 3">
    <name type="scientific">Auricularia subglabra (strain TFB-10046 / SS5)</name>
    <name type="common">White-rot fungus</name>
    <name type="synonym">Auricularia delicata (strain TFB10046)</name>
    <dbReference type="NCBI Taxonomy" id="717982"/>
    <lineage>
        <taxon>Eukaryota</taxon>
        <taxon>Fungi</taxon>
        <taxon>Dikarya</taxon>
        <taxon>Basidiomycota</taxon>
        <taxon>Agaricomycotina</taxon>
        <taxon>Agaricomycetes</taxon>
        <taxon>Auriculariales</taxon>
        <taxon>Auriculariaceae</taxon>
        <taxon>Auricularia</taxon>
    </lineage>
</organism>
<dbReference type="InParanoid" id="J0WUH6"/>
<sequence length="410" mass="45636">MDAPLRWLTPVPNSRWEFATCFGFDKQFLDGRRVFRWTLIPYLLARYACAVGFLLYFYTVNIFSPVNNCTPSEGMVASDLSLLSPRITGGYSLGLRGIERMKVLYGWQRQARLFTIQGAYAPQLLACGAKNSGVTRLYMLVSLALHIACLALVLFILLRSHGAELWSLLLSQGLVYFMVSVVVHGSNTVLLLLNLNDGMNLVITKANIGTLSAPQPVAVCFVGVVSTVTRVSQRKGAQAFRAGDATRHLNFPAPVSTVIGYIRRSRLADAALFVSNIFMGIYLWEFVVGFLFDWDVFTRRRAFRWTLVPYFLTRYLSLLGVLGLAVPGNMFSPIGDCKTWWQVLQAMASISLMASSALLIIRVSAVAEFNPWIICFLGLLWIAEAAAVAYGRRRIRAVTACLRAEQLGEQ</sequence>
<reference evidence="3" key="1">
    <citation type="journal article" date="2012" name="Science">
        <title>The Paleozoic origin of enzymatic lignin decomposition reconstructed from 31 fungal genomes.</title>
        <authorList>
            <person name="Floudas D."/>
            <person name="Binder M."/>
            <person name="Riley R."/>
            <person name="Barry K."/>
            <person name="Blanchette R.A."/>
            <person name="Henrissat B."/>
            <person name="Martinez A.T."/>
            <person name="Otillar R."/>
            <person name="Spatafora J.W."/>
            <person name="Yadav J.S."/>
            <person name="Aerts A."/>
            <person name="Benoit I."/>
            <person name="Boyd A."/>
            <person name="Carlson A."/>
            <person name="Copeland A."/>
            <person name="Coutinho P.M."/>
            <person name="de Vries R.P."/>
            <person name="Ferreira P."/>
            <person name="Findley K."/>
            <person name="Foster B."/>
            <person name="Gaskell J."/>
            <person name="Glotzer D."/>
            <person name="Gorecki P."/>
            <person name="Heitman J."/>
            <person name="Hesse C."/>
            <person name="Hori C."/>
            <person name="Igarashi K."/>
            <person name="Jurgens J.A."/>
            <person name="Kallen N."/>
            <person name="Kersten P."/>
            <person name="Kohler A."/>
            <person name="Kuees U."/>
            <person name="Kumar T.K.A."/>
            <person name="Kuo A."/>
            <person name="LaButti K."/>
            <person name="Larrondo L.F."/>
            <person name="Lindquist E."/>
            <person name="Ling A."/>
            <person name="Lombard V."/>
            <person name="Lucas S."/>
            <person name="Lundell T."/>
            <person name="Martin R."/>
            <person name="McLaughlin D.J."/>
            <person name="Morgenstern I."/>
            <person name="Morin E."/>
            <person name="Murat C."/>
            <person name="Nagy L.G."/>
            <person name="Nolan M."/>
            <person name="Ohm R.A."/>
            <person name="Patyshakuliyeva A."/>
            <person name="Rokas A."/>
            <person name="Ruiz-Duenas F.J."/>
            <person name="Sabat G."/>
            <person name="Salamov A."/>
            <person name="Samejima M."/>
            <person name="Schmutz J."/>
            <person name="Slot J.C."/>
            <person name="St John F."/>
            <person name="Stenlid J."/>
            <person name="Sun H."/>
            <person name="Sun S."/>
            <person name="Syed K."/>
            <person name="Tsang A."/>
            <person name="Wiebenga A."/>
            <person name="Young D."/>
            <person name="Pisabarro A."/>
            <person name="Eastwood D.C."/>
            <person name="Martin F."/>
            <person name="Cullen D."/>
            <person name="Grigoriev I.V."/>
            <person name="Hibbett D.S."/>
        </authorList>
    </citation>
    <scope>NUCLEOTIDE SEQUENCE [LARGE SCALE GENOMIC DNA]</scope>
    <source>
        <strain evidence="3">TFB10046</strain>
    </source>
</reference>
<keyword evidence="1" id="KW-0812">Transmembrane</keyword>
<feature type="transmembrane region" description="Helical" evidence="1">
    <location>
        <begin position="343"/>
        <end position="363"/>
    </location>
</feature>
<protein>
    <submittedName>
        <fullName evidence="2">Uncharacterized protein</fullName>
    </submittedName>
</protein>
<evidence type="ECO:0000313" key="3">
    <source>
        <dbReference type="Proteomes" id="UP000006514"/>
    </source>
</evidence>
<feature type="transmembrane region" description="Helical" evidence="1">
    <location>
        <begin position="39"/>
        <end position="58"/>
    </location>
</feature>
<feature type="transmembrane region" description="Helical" evidence="1">
    <location>
        <begin position="369"/>
        <end position="390"/>
    </location>
</feature>
<feature type="transmembrane region" description="Helical" evidence="1">
    <location>
        <begin position="165"/>
        <end position="193"/>
    </location>
</feature>
<dbReference type="EMBL" id="JH687839">
    <property type="protein sequence ID" value="EJD37558.1"/>
    <property type="molecule type" value="Genomic_DNA"/>
</dbReference>